<dbReference type="Proteomes" id="UP000230775">
    <property type="component" value="Unassembled WGS sequence"/>
</dbReference>
<evidence type="ECO:0000313" key="2">
    <source>
        <dbReference type="EMBL" id="PIS14765.1"/>
    </source>
</evidence>
<dbReference type="SUPFAM" id="SSF53756">
    <property type="entry name" value="UDP-Glycosyltransferase/glycogen phosphorylase"/>
    <property type="match status" value="1"/>
</dbReference>
<dbReference type="InterPro" id="IPR001296">
    <property type="entry name" value="Glyco_trans_1"/>
</dbReference>
<accession>A0A2H0WQ73</accession>
<dbReference type="GO" id="GO:0016757">
    <property type="term" value="F:glycosyltransferase activity"/>
    <property type="evidence" value="ECO:0007669"/>
    <property type="project" value="InterPro"/>
</dbReference>
<feature type="domain" description="Glycosyl transferase family 1" evidence="1">
    <location>
        <begin position="217"/>
        <end position="366"/>
    </location>
</feature>
<proteinExistence type="predicted"/>
<reference evidence="3" key="1">
    <citation type="submission" date="2017-09" db="EMBL/GenBank/DDBJ databases">
        <title>Depth-based differentiation of microbial function through sediment-hosted aquifers and enrichment of novel symbionts in the deep terrestrial subsurface.</title>
        <authorList>
            <person name="Probst A.J."/>
            <person name="Ladd B."/>
            <person name="Jarett J.K."/>
            <person name="Geller-Mcgrath D.E."/>
            <person name="Sieber C.M.K."/>
            <person name="Emerson J.B."/>
            <person name="Anantharaman K."/>
            <person name="Thomas B.C."/>
            <person name="Malmstrom R."/>
            <person name="Stieglmeier M."/>
            <person name="Klingl A."/>
            <person name="Woyke T."/>
            <person name="Ryan C.M."/>
            <person name="Banfield J.F."/>
        </authorList>
    </citation>
    <scope>NUCLEOTIDE SEQUENCE [LARGE SCALE GENOMIC DNA]</scope>
</reference>
<dbReference type="InterPro" id="IPR050194">
    <property type="entry name" value="Glycosyltransferase_grp1"/>
</dbReference>
<dbReference type="PANTHER" id="PTHR45947">
    <property type="entry name" value="SULFOQUINOVOSYL TRANSFERASE SQD2"/>
    <property type="match status" value="1"/>
</dbReference>
<dbReference type="Gene3D" id="3.40.50.2000">
    <property type="entry name" value="Glycogen Phosphorylase B"/>
    <property type="match status" value="2"/>
</dbReference>
<sequence>MSNIKCQMANINSLKIALVHDYLKEFGGAERVLMALHEIWPEAPIYTIFCKKASSSAKIFKEAKIIESWFAKLPFCDRLMSPFRFLIPLIWKSFDFSQFDLVISSASWAVTKGFLPSSRLGGITARQHGGVEVCYCHTPPRYLYGYETSRSWKTSVFVRIYAAVVNHFMRMYDFKQSQKVTYFIANSREVQQRIKKFYRRESVVINPPVDLPKFTIHNSKVDYFLTGGRLEKPKNFDLIIKACNKLKIPLKIYGAGSQENYLKSISGPTIDFLGRVSDEEKFFLMAEAIAFIVMAEDEDFGITPVEAMACGTPVIACRGGGYKETVIEGKTGVFVEKATEESLISKLQDFKASGFKPEDCRKQAERFAKKRFKKEMKTLVEKYA</sequence>
<keyword evidence="2" id="KW-0808">Transferase</keyword>
<comment type="caution">
    <text evidence="2">The sequence shown here is derived from an EMBL/GenBank/DDBJ whole genome shotgun (WGS) entry which is preliminary data.</text>
</comment>
<dbReference type="AlphaFoldDB" id="A0A2H0WQ73"/>
<evidence type="ECO:0000313" key="3">
    <source>
        <dbReference type="Proteomes" id="UP000230775"/>
    </source>
</evidence>
<dbReference type="Pfam" id="PF00534">
    <property type="entry name" value="Glycos_transf_1"/>
    <property type="match status" value="1"/>
</dbReference>
<organism evidence="2 3">
    <name type="scientific">Candidatus Shapirobacteria bacterium CG09_land_8_20_14_0_10_39_12</name>
    <dbReference type="NCBI Taxonomy" id="1974885"/>
    <lineage>
        <taxon>Bacteria</taxon>
        <taxon>Candidatus Shapironibacteriota</taxon>
    </lineage>
</organism>
<dbReference type="EMBL" id="PEZI01000022">
    <property type="protein sequence ID" value="PIS14765.1"/>
    <property type="molecule type" value="Genomic_DNA"/>
</dbReference>
<name>A0A2H0WQ73_9BACT</name>
<protein>
    <submittedName>
        <fullName evidence="2">Glycosyl transferase</fullName>
    </submittedName>
</protein>
<gene>
    <name evidence="2" type="ORF">COT64_00890</name>
</gene>
<dbReference type="PANTHER" id="PTHR45947:SF3">
    <property type="entry name" value="SULFOQUINOVOSYL TRANSFERASE SQD2"/>
    <property type="match status" value="1"/>
</dbReference>
<evidence type="ECO:0000259" key="1">
    <source>
        <dbReference type="Pfam" id="PF00534"/>
    </source>
</evidence>